<reference evidence="1 2" key="1">
    <citation type="submission" date="2019-01" db="EMBL/GenBank/DDBJ databases">
        <title>Complete genome sequence of Cohnella hallensis HS21 isolated from Korean fir (Abies koreana) rhizospheric soil.</title>
        <authorList>
            <person name="Jiang L."/>
            <person name="Kang S.W."/>
            <person name="Kim S."/>
            <person name="Jung J."/>
            <person name="Kim C.Y."/>
            <person name="Kim D.H."/>
            <person name="Kim S.W."/>
            <person name="Lee J."/>
        </authorList>
    </citation>
    <scope>NUCLEOTIDE SEQUENCE [LARGE SCALE GENOMIC DNA]</scope>
    <source>
        <strain evidence="1 2">HS21</strain>
    </source>
</reference>
<dbReference type="PANTHER" id="PTHR40128">
    <property type="entry name" value="EXPRESSED PROTEIN"/>
    <property type="match status" value="1"/>
</dbReference>
<dbReference type="Gene3D" id="2.60.120.620">
    <property type="entry name" value="q2cbj1_9rhob like domain"/>
    <property type="match status" value="1"/>
</dbReference>
<sequence>MSTQLKQELSPSNEWLHDLPELRNRLNEDGYLFFRGILDKNELTHIREDMLAIASEYGYVKTDVPLVDGIYSGEGFPTAIKFETSPLYRRILGLPRFNAFGSNAVLSLLLSGLLDSELQEHRRRIGRITFPGSFKNTTPPHQDYFYIKGTPDTYTCWIPAGDCPEELGGLAVMPKTHKLGMLTHEPMQGTGGHGVLHERCEELGLPWLTTDFQMGDLLLFHGHTLHKALDNRSENRLRLSLEYRYQRKVDDIDPGSMEYHMRGSFDKD</sequence>
<dbReference type="AlphaFoldDB" id="A0A3T1D9U3"/>
<dbReference type="Pfam" id="PF05721">
    <property type="entry name" value="PhyH"/>
    <property type="match status" value="1"/>
</dbReference>
<dbReference type="OrthoDB" id="243460at2"/>
<evidence type="ECO:0000313" key="2">
    <source>
        <dbReference type="Proteomes" id="UP000289856"/>
    </source>
</evidence>
<keyword evidence="2" id="KW-1185">Reference proteome</keyword>
<protein>
    <recommendedName>
        <fullName evidence="3">Phytanoyl-CoA dioxygenase</fullName>
    </recommendedName>
</protein>
<evidence type="ECO:0000313" key="1">
    <source>
        <dbReference type="EMBL" id="BBI34862.1"/>
    </source>
</evidence>
<accession>A0A3T1D9U3</accession>
<organism evidence="1 2">
    <name type="scientific">Cohnella abietis</name>
    <dbReference type="NCBI Taxonomy" id="2507935"/>
    <lineage>
        <taxon>Bacteria</taxon>
        <taxon>Bacillati</taxon>
        <taxon>Bacillota</taxon>
        <taxon>Bacilli</taxon>
        <taxon>Bacillales</taxon>
        <taxon>Paenibacillaceae</taxon>
        <taxon>Cohnella</taxon>
    </lineage>
</organism>
<dbReference type="SUPFAM" id="SSF51197">
    <property type="entry name" value="Clavaminate synthase-like"/>
    <property type="match status" value="1"/>
</dbReference>
<dbReference type="EMBL" id="AP019400">
    <property type="protein sequence ID" value="BBI34862.1"/>
    <property type="molecule type" value="Genomic_DNA"/>
</dbReference>
<proteinExistence type="predicted"/>
<dbReference type="PANTHER" id="PTHR40128:SF1">
    <property type="entry name" value="PHYTANOYL-COA HYDROXYLASE"/>
    <property type="match status" value="1"/>
</dbReference>
<dbReference type="InterPro" id="IPR008775">
    <property type="entry name" value="Phytyl_CoA_dOase-like"/>
</dbReference>
<dbReference type="Proteomes" id="UP000289856">
    <property type="component" value="Chromosome"/>
</dbReference>
<dbReference type="RefSeq" id="WP_130612901.1">
    <property type="nucleotide sequence ID" value="NZ_AP019400.1"/>
</dbReference>
<dbReference type="GO" id="GO:0016706">
    <property type="term" value="F:2-oxoglutarate-dependent dioxygenase activity"/>
    <property type="evidence" value="ECO:0007669"/>
    <property type="project" value="UniProtKB-ARBA"/>
</dbReference>
<gene>
    <name evidence="1" type="ORF">KCTCHS21_42610</name>
</gene>
<name>A0A3T1D9U3_9BACL</name>
<dbReference type="KEGG" id="cohn:KCTCHS21_42610"/>
<evidence type="ECO:0008006" key="3">
    <source>
        <dbReference type="Google" id="ProtNLM"/>
    </source>
</evidence>